<dbReference type="InterPro" id="IPR009056">
    <property type="entry name" value="Cyt_c-like_dom"/>
</dbReference>
<keyword evidence="2 7" id="KW-0349">Heme</keyword>
<keyword evidence="10" id="KW-0575">Peroxidase</keyword>
<dbReference type="Pfam" id="PF03150">
    <property type="entry name" value="CCP_MauG"/>
    <property type="match status" value="1"/>
</dbReference>
<evidence type="ECO:0000256" key="5">
    <source>
        <dbReference type="ARBA" id="ARBA00023002"/>
    </source>
</evidence>
<accession>A0A2S4M380</accession>
<comment type="caution">
    <text evidence="10">The sequence shown here is derived from an EMBL/GenBank/DDBJ whole genome shotgun (WGS) entry which is preliminary data.</text>
</comment>
<feature type="signal peptide" evidence="8">
    <location>
        <begin position="1"/>
        <end position="19"/>
    </location>
</feature>
<evidence type="ECO:0000256" key="6">
    <source>
        <dbReference type="ARBA" id="ARBA00023004"/>
    </source>
</evidence>
<evidence type="ECO:0000256" key="4">
    <source>
        <dbReference type="ARBA" id="ARBA00022729"/>
    </source>
</evidence>
<dbReference type="RefSeq" id="WP_103706091.1">
    <property type="nucleotide sequence ID" value="NZ_PQGA01000012.1"/>
</dbReference>
<dbReference type="OrthoDB" id="9805202at2"/>
<evidence type="ECO:0000256" key="3">
    <source>
        <dbReference type="ARBA" id="ARBA00022723"/>
    </source>
</evidence>
<evidence type="ECO:0000256" key="2">
    <source>
        <dbReference type="ARBA" id="ARBA00022617"/>
    </source>
</evidence>
<feature type="domain" description="Cytochrome c" evidence="9">
    <location>
        <begin position="60"/>
        <end position="190"/>
    </location>
</feature>
<feature type="domain" description="Cytochrome c" evidence="9">
    <location>
        <begin position="247"/>
        <end position="424"/>
    </location>
</feature>
<keyword evidence="4 8" id="KW-0732">Signal</keyword>
<feature type="chain" id="PRO_5015602186" evidence="8">
    <location>
        <begin position="20"/>
        <end position="446"/>
    </location>
</feature>
<sequence>MTVFHACLAARRAVTTALAAGATALAAFVAPGIGAAQAQSHPAVSPASAVAAPVATPLSDAAALGKLIFNDPSLSASGRMSCASCHSAAHAYGPPNGLAAQFGGPDLRTQGTRAVPTLGYVLNRTPVWTHVQAASVFERLTDADSPPAGGFTWDGRFNSLHDQALFPLFSANEMANRDPADVAAKLARAPYAGRFKQVFGETIFASKDAALRQAMMAVERYELEEPSFHPYTSKFDAYLDGKAELTASEMRGKRLFDDPNSGNCASCHIDQVGANGAHPLFTDFQFEALGVPRNPALRANRDPNYYDEGLCGPVRTDKASNKTYCGLFKTPTLRNAATRQVFFHNGRFHTLRDALRFYVERDTAPQKWYSKDARGHVVKFDDLPAAVRDNVDTVDEPLTRKAGGKPAWNARDIDDVIAFLKTLDDGYQPRPSVAGVMKVSAPARRP</sequence>
<comment type="subcellular location">
    <subcellularLocation>
        <location evidence="1">Cell envelope</location>
    </subcellularLocation>
</comment>
<dbReference type="InterPro" id="IPR004852">
    <property type="entry name" value="Di-haem_cyt_c_peroxidsae"/>
</dbReference>
<keyword evidence="5" id="KW-0560">Oxidoreductase</keyword>
<dbReference type="EMBL" id="PQGA01000012">
    <property type="protein sequence ID" value="POR49150.1"/>
    <property type="molecule type" value="Genomic_DNA"/>
</dbReference>
<evidence type="ECO:0000256" key="1">
    <source>
        <dbReference type="ARBA" id="ARBA00004196"/>
    </source>
</evidence>
<gene>
    <name evidence="10" type="ORF">B0G62_112135</name>
</gene>
<name>A0A2S4M380_9BURK</name>
<dbReference type="GO" id="GO:0004130">
    <property type="term" value="F:cytochrome-c peroxidase activity"/>
    <property type="evidence" value="ECO:0007669"/>
    <property type="project" value="TreeGrafter"/>
</dbReference>
<proteinExistence type="predicted"/>
<dbReference type="GO" id="GO:0020037">
    <property type="term" value="F:heme binding"/>
    <property type="evidence" value="ECO:0007669"/>
    <property type="project" value="InterPro"/>
</dbReference>
<protein>
    <submittedName>
        <fullName evidence="10">Cytochrome c peroxidase</fullName>
    </submittedName>
</protein>
<evidence type="ECO:0000256" key="7">
    <source>
        <dbReference type="PROSITE-ProRule" id="PRU00433"/>
    </source>
</evidence>
<evidence type="ECO:0000313" key="10">
    <source>
        <dbReference type="EMBL" id="POR49150.1"/>
    </source>
</evidence>
<keyword evidence="11" id="KW-1185">Reference proteome</keyword>
<evidence type="ECO:0000256" key="8">
    <source>
        <dbReference type="SAM" id="SignalP"/>
    </source>
</evidence>
<dbReference type="GO" id="GO:0046872">
    <property type="term" value="F:metal ion binding"/>
    <property type="evidence" value="ECO:0007669"/>
    <property type="project" value="UniProtKB-KW"/>
</dbReference>
<dbReference type="PROSITE" id="PS51007">
    <property type="entry name" value="CYTC"/>
    <property type="match status" value="2"/>
</dbReference>
<dbReference type="AlphaFoldDB" id="A0A2S4M380"/>
<organism evidence="10 11">
    <name type="scientific">Paraburkholderia eburnea</name>
    <dbReference type="NCBI Taxonomy" id="1189126"/>
    <lineage>
        <taxon>Bacteria</taxon>
        <taxon>Pseudomonadati</taxon>
        <taxon>Pseudomonadota</taxon>
        <taxon>Betaproteobacteria</taxon>
        <taxon>Burkholderiales</taxon>
        <taxon>Burkholderiaceae</taxon>
        <taxon>Paraburkholderia</taxon>
    </lineage>
</organism>
<dbReference type="InterPro" id="IPR051395">
    <property type="entry name" value="Cytochrome_c_Peroxidase/MauG"/>
</dbReference>
<dbReference type="Proteomes" id="UP000237381">
    <property type="component" value="Unassembled WGS sequence"/>
</dbReference>
<keyword evidence="6 7" id="KW-0408">Iron</keyword>
<dbReference type="GO" id="GO:0030313">
    <property type="term" value="C:cell envelope"/>
    <property type="evidence" value="ECO:0007669"/>
    <property type="project" value="UniProtKB-SubCell"/>
</dbReference>
<dbReference type="PANTHER" id="PTHR30600:SF10">
    <property type="entry name" value="BLL6722 PROTEIN"/>
    <property type="match status" value="1"/>
</dbReference>
<dbReference type="Gene3D" id="1.10.760.10">
    <property type="entry name" value="Cytochrome c-like domain"/>
    <property type="match status" value="2"/>
</dbReference>
<keyword evidence="3 7" id="KW-0479">Metal-binding</keyword>
<dbReference type="InterPro" id="IPR036909">
    <property type="entry name" value="Cyt_c-like_dom_sf"/>
</dbReference>
<dbReference type="PANTHER" id="PTHR30600">
    <property type="entry name" value="CYTOCHROME C PEROXIDASE-RELATED"/>
    <property type="match status" value="1"/>
</dbReference>
<evidence type="ECO:0000313" key="11">
    <source>
        <dbReference type="Proteomes" id="UP000237381"/>
    </source>
</evidence>
<dbReference type="SUPFAM" id="SSF46626">
    <property type="entry name" value="Cytochrome c"/>
    <property type="match status" value="2"/>
</dbReference>
<reference evidence="10 11" key="1">
    <citation type="submission" date="2018-01" db="EMBL/GenBank/DDBJ databases">
        <title>Genomic Encyclopedia of Type Strains, Phase III (KMG-III): the genomes of soil and plant-associated and newly described type strains.</title>
        <authorList>
            <person name="Whitman W."/>
        </authorList>
    </citation>
    <scope>NUCLEOTIDE SEQUENCE [LARGE SCALE GENOMIC DNA]</scope>
    <source>
        <strain evidence="10 11">JCM 18070</strain>
    </source>
</reference>
<dbReference type="GO" id="GO:0009055">
    <property type="term" value="F:electron transfer activity"/>
    <property type="evidence" value="ECO:0007669"/>
    <property type="project" value="InterPro"/>
</dbReference>
<evidence type="ECO:0000259" key="9">
    <source>
        <dbReference type="PROSITE" id="PS51007"/>
    </source>
</evidence>